<comment type="caution">
    <text evidence="1">The sequence shown here is derived from an EMBL/GenBank/DDBJ whole genome shotgun (WGS) entry which is preliminary data.</text>
</comment>
<dbReference type="InterPro" id="IPR038559">
    <property type="entry name" value="XkdN-like_sf"/>
</dbReference>
<dbReference type="Pfam" id="PF08890">
    <property type="entry name" value="Phage_TAC_5"/>
    <property type="match status" value="1"/>
</dbReference>
<dbReference type="AlphaFoldDB" id="A0A5R9CJM3"/>
<name>A0A5R9CJM3_9LACO</name>
<protein>
    <recommendedName>
        <fullName evidence="3">Phage portal protein</fullName>
    </recommendedName>
</protein>
<evidence type="ECO:0008006" key="3">
    <source>
        <dbReference type="Google" id="ProtNLM"/>
    </source>
</evidence>
<dbReference type="Gene3D" id="3.30.2220.30">
    <property type="match status" value="1"/>
</dbReference>
<dbReference type="Proteomes" id="UP000305100">
    <property type="component" value="Unassembled WGS sequence"/>
</dbReference>
<dbReference type="InterPro" id="IPR014986">
    <property type="entry name" value="XkdN-like"/>
</dbReference>
<dbReference type="EMBL" id="VBSX01000056">
    <property type="protein sequence ID" value="TLQ15299.1"/>
    <property type="molecule type" value="Genomic_DNA"/>
</dbReference>
<dbReference type="OrthoDB" id="1807498at2"/>
<accession>A0A5R9CJM3</accession>
<reference evidence="1 2" key="1">
    <citation type="submission" date="2019-05" db="EMBL/GenBank/DDBJ databases">
        <title>The metagenome of a microbial culture collection derived from dairy environment covers the genomic content of the human microbiome.</title>
        <authorList>
            <person name="Roder T."/>
            <person name="Wuthrich D."/>
            <person name="Sattari Z."/>
            <person name="Von Ah U."/>
            <person name="Bar C."/>
            <person name="Ronchi F."/>
            <person name="Macpherson A.J."/>
            <person name="Ganal-Vonarburg S.C."/>
            <person name="Bruggmann R."/>
            <person name="Vergeres G."/>
        </authorList>
    </citation>
    <scope>NUCLEOTIDE SEQUENCE [LARGE SCALE GENOMIC DNA]</scope>
    <source>
        <strain evidence="1 2">FAM 1079</strain>
    </source>
</reference>
<gene>
    <name evidence="1" type="ORF">FEZ41_13800</name>
</gene>
<proteinExistence type="predicted"/>
<sequence length="183" mass="20709">MMCRSLISKQMMMLCNGSLTSHLKRLTWFKSLMVNLKFNWRSVTKVTENLNDFLLENVDNEPETEEIEFKGFKSPFVIKSLTATELKEIQKRHTRKVLNKQTRTVTVDSDADAISDDLIVSSIVVPDLNNAQLQKSWGVVANPGKLLRKMLLAGQYGELAEKVQTLSGFDAEDLTSLVDEAKK</sequence>
<evidence type="ECO:0000313" key="2">
    <source>
        <dbReference type="Proteomes" id="UP000305100"/>
    </source>
</evidence>
<evidence type="ECO:0000313" key="1">
    <source>
        <dbReference type="EMBL" id="TLQ15299.1"/>
    </source>
</evidence>
<organism evidence="1 2">
    <name type="scientific">Lentilactobacillus parafarraginis</name>
    <dbReference type="NCBI Taxonomy" id="390842"/>
    <lineage>
        <taxon>Bacteria</taxon>
        <taxon>Bacillati</taxon>
        <taxon>Bacillota</taxon>
        <taxon>Bacilli</taxon>
        <taxon>Lactobacillales</taxon>
        <taxon>Lactobacillaceae</taxon>
        <taxon>Lentilactobacillus</taxon>
    </lineage>
</organism>